<dbReference type="RefSeq" id="WP_344784378.1">
    <property type="nucleotide sequence ID" value="NZ_BAABAF010000009.1"/>
</dbReference>
<feature type="region of interest" description="Disordered" evidence="2">
    <location>
        <begin position="332"/>
        <end position="357"/>
    </location>
</feature>
<keyword evidence="4" id="KW-0378">Hydrolase</keyword>
<accession>A0ABP7GR72</accession>
<dbReference type="InterPro" id="IPR044149">
    <property type="entry name" value="Nitrilases_CHs"/>
</dbReference>
<evidence type="ECO:0000256" key="1">
    <source>
        <dbReference type="ARBA" id="ARBA00008129"/>
    </source>
</evidence>
<evidence type="ECO:0000313" key="5">
    <source>
        <dbReference type="Proteomes" id="UP001500540"/>
    </source>
</evidence>
<comment type="similarity">
    <text evidence="1">Belongs to the carbon-nitrogen hydrolase superfamily. Nitrilase family.</text>
</comment>
<dbReference type="EMBL" id="BAABAF010000009">
    <property type="protein sequence ID" value="GAA3773135.1"/>
    <property type="molecule type" value="Genomic_DNA"/>
</dbReference>
<evidence type="ECO:0000259" key="3">
    <source>
        <dbReference type="PROSITE" id="PS50263"/>
    </source>
</evidence>
<evidence type="ECO:0000256" key="2">
    <source>
        <dbReference type="SAM" id="MobiDB-lite"/>
    </source>
</evidence>
<gene>
    <name evidence="4" type="ORF">GCM10022240_26350</name>
</gene>
<feature type="domain" description="CN hydrolase" evidence="3">
    <location>
        <begin position="8"/>
        <end position="285"/>
    </location>
</feature>
<dbReference type="PANTHER" id="PTHR46044:SF1">
    <property type="entry name" value="CN HYDROLASE DOMAIN-CONTAINING PROTEIN"/>
    <property type="match status" value="1"/>
</dbReference>
<comment type="caution">
    <text evidence="4">The sequence shown here is derived from an EMBL/GenBank/DDBJ whole genome shotgun (WGS) entry which is preliminary data.</text>
</comment>
<dbReference type="PANTHER" id="PTHR46044">
    <property type="entry name" value="NITRILASE"/>
    <property type="match status" value="1"/>
</dbReference>
<dbReference type="InterPro" id="IPR003010">
    <property type="entry name" value="C-N_Hydrolase"/>
</dbReference>
<dbReference type="Gene3D" id="3.60.110.10">
    <property type="entry name" value="Carbon-nitrogen hydrolase"/>
    <property type="match status" value="1"/>
</dbReference>
<organism evidence="4 5">
    <name type="scientific">Microbacterium kribbense</name>
    <dbReference type="NCBI Taxonomy" id="433645"/>
    <lineage>
        <taxon>Bacteria</taxon>
        <taxon>Bacillati</taxon>
        <taxon>Actinomycetota</taxon>
        <taxon>Actinomycetes</taxon>
        <taxon>Micrococcales</taxon>
        <taxon>Microbacteriaceae</taxon>
        <taxon>Microbacterium</taxon>
    </lineage>
</organism>
<dbReference type="CDD" id="cd07564">
    <property type="entry name" value="nitrilases_CHs"/>
    <property type="match status" value="1"/>
</dbReference>
<evidence type="ECO:0000313" key="4">
    <source>
        <dbReference type="EMBL" id="GAA3773135.1"/>
    </source>
</evidence>
<dbReference type="PROSITE" id="PS50263">
    <property type="entry name" value="CN_HYDROLASE"/>
    <property type="match status" value="1"/>
</dbReference>
<dbReference type="Pfam" id="PF00795">
    <property type="entry name" value="CN_hydrolase"/>
    <property type="match status" value="1"/>
</dbReference>
<keyword evidence="5" id="KW-1185">Reference proteome</keyword>
<dbReference type="SUPFAM" id="SSF56317">
    <property type="entry name" value="Carbon-nitrogen hydrolase"/>
    <property type="match status" value="1"/>
</dbReference>
<dbReference type="GO" id="GO:0016787">
    <property type="term" value="F:hydrolase activity"/>
    <property type="evidence" value="ECO:0007669"/>
    <property type="project" value="UniProtKB-KW"/>
</dbReference>
<reference evidence="5" key="1">
    <citation type="journal article" date="2019" name="Int. J. Syst. Evol. Microbiol.">
        <title>The Global Catalogue of Microorganisms (GCM) 10K type strain sequencing project: providing services to taxonomists for standard genome sequencing and annotation.</title>
        <authorList>
            <consortium name="The Broad Institute Genomics Platform"/>
            <consortium name="The Broad Institute Genome Sequencing Center for Infectious Disease"/>
            <person name="Wu L."/>
            <person name="Ma J."/>
        </authorList>
    </citation>
    <scope>NUCLEOTIDE SEQUENCE [LARGE SCALE GENOMIC DNA]</scope>
    <source>
        <strain evidence="5">JCM 16950</strain>
    </source>
</reference>
<dbReference type="Proteomes" id="UP001500540">
    <property type="component" value="Unassembled WGS sequence"/>
</dbReference>
<dbReference type="InterPro" id="IPR036526">
    <property type="entry name" value="C-N_Hydrolase_sf"/>
</dbReference>
<name>A0ABP7GR72_9MICO</name>
<sequence>MGDSYPVIRLAAIQAASVFLDRQASVARAAELIREAGKAGAEFIVFPEGFIPAHPIWYQYHPAMSPEATGLSVELFANAVEVPGPHLAAIAEAARAAGAFVVVGVCERTPGRTGTLYNTQVYFGPDGEYLGKHQKLVPTVTERLVHGPGSAATFGARPSRYGQVSSLICGENSNPLAVFALIAEGTQVHGMSWPPTFGPTGQPIRARVQNAAIAFAQMAKTFVVAACGVVDEATISALDITDEHAAFLRSPNATGGSVIVSPTAEVMAQASDDGGEQIVLAEADLKTAVRAKFVADVAGHYNRPDVFSLRVDRTDRKLYDVIGDIEHRVHSPERIGDEQEGLDEAGIGISAPPLRGT</sequence>
<proteinExistence type="inferred from homology"/>
<protein>
    <submittedName>
        <fullName evidence="4">Carbon-nitrogen hydrolase family protein</fullName>
    </submittedName>
</protein>